<reference evidence="2 3" key="1">
    <citation type="submission" date="2020-08" db="EMBL/GenBank/DDBJ databases">
        <title>Genomic Encyclopedia of Type Strains, Phase IV (KMG-IV): sequencing the most valuable type-strain genomes for metagenomic binning, comparative biology and taxonomic classification.</title>
        <authorList>
            <person name="Goeker M."/>
        </authorList>
    </citation>
    <scope>NUCLEOTIDE SEQUENCE [LARGE SCALE GENOMIC DNA]</scope>
    <source>
        <strain evidence="2 3">DSM 11590</strain>
    </source>
</reference>
<organism evidence="2 3">
    <name type="scientific">Novispirillum itersonii</name>
    <name type="common">Aquaspirillum itersonii</name>
    <dbReference type="NCBI Taxonomy" id="189"/>
    <lineage>
        <taxon>Bacteria</taxon>
        <taxon>Pseudomonadati</taxon>
        <taxon>Pseudomonadota</taxon>
        <taxon>Alphaproteobacteria</taxon>
        <taxon>Rhodospirillales</taxon>
        <taxon>Novispirillaceae</taxon>
        <taxon>Novispirillum</taxon>
    </lineage>
</organism>
<protein>
    <submittedName>
        <fullName evidence="2">Uncharacterized protein</fullName>
    </submittedName>
</protein>
<evidence type="ECO:0000256" key="1">
    <source>
        <dbReference type="SAM" id="MobiDB-lite"/>
    </source>
</evidence>
<accession>A0A7W9ZIF0</accession>
<dbReference type="EMBL" id="JACIIX010000016">
    <property type="protein sequence ID" value="MBB6212035.1"/>
    <property type="molecule type" value="Genomic_DNA"/>
</dbReference>
<dbReference type="RefSeq" id="WP_184265335.1">
    <property type="nucleotide sequence ID" value="NZ_JACIIX010000016.1"/>
</dbReference>
<comment type="caution">
    <text evidence="2">The sequence shown here is derived from an EMBL/GenBank/DDBJ whole genome shotgun (WGS) entry which is preliminary data.</text>
</comment>
<evidence type="ECO:0000313" key="3">
    <source>
        <dbReference type="Proteomes" id="UP000544872"/>
    </source>
</evidence>
<proteinExistence type="predicted"/>
<name>A0A7W9ZIF0_NOVIT</name>
<sequence length="47" mass="5262">MRAIAPADDRSHFSPAKNAQAPGLTFRPVEDTLRDEIDGFRRHGLMP</sequence>
<keyword evidence="3" id="KW-1185">Reference proteome</keyword>
<feature type="region of interest" description="Disordered" evidence="1">
    <location>
        <begin position="1"/>
        <end position="30"/>
    </location>
</feature>
<gene>
    <name evidence="2" type="ORF">FHS48_003482</name>
</gene>
<dbReference type="AlphaFoldDB" id="A0A7W9ZIF0"/>
<evidence type="ECO:0000313" key="2">
    <source>
        <dbReference type="EMBL" id="MBB6212035.1"/>
    </source>
</evidence>
<dbReference type="Proteomes" id="UP000544872">
    <property type="component" value="Unassembled WGS sequence"/>
</dbReference>